<protein>
    <submittedName>
        <fullName evidence="1">LysM peptidoglycan-binding domain-containing protein</fullName>
    </submittedName>
</protein>
<evidence type="ECO:0000313" key="1">
    <source>
        <dbReference type="EMBL" id="MBC3908032.1"/>
    </source>
</evidence>
<accession>A0ABR6Z8C2</accession>
<keyword evidence="2" id="KW-1185">Reference proteome</keyword>
<proteinExistence type="predicted"/>
<comment type="caution">
    <text evidence="1">The sequence shown here is derived from an EMBL/GenBank/DDBJ whole genome shotgun (WGS) entry which is preliminary data.</text>
</comment>
<sequence length="663" mass="73672">MPNRSSIRGRDGLYYRIPDFDEFDDYDNFNAPAYGKDLADELQFSDLDPSIRLLLSGTAMRRADNDEDSYRLPLFADMGNQFSPANTGVRLMARDDSMPTTDAGGFGREYLQASTPARSWLLNTMSNNGETNSESFAAQNLAPRNTGLLSRFDTSTPQEYSLGIVSPDDLQEGNSTYTPYGREKLADDDSANFLPDYSLGASLTERIRPEDVGSLPLQRDVSRLRGMPVLTREEVERGVNIPIKIDDLLSNAADLRFAPRTHTIQRGDNPSQLGKQYFNDGRAGMSILAQNGLATSADGARNLPVGRVLTIPNNITNANLRAGGQLIAADTSERRQAIELAQRQRVEQSNAQVSFGNGVRQHSRNELISSFKGIKEGIMDVGRHLKEKHGGDTFSKGFDQNSIYITTYADINKKNPELGWTGLAPFASNEVRAALAWLAKRSLRNRGESVEGKYFLSATPDRGLDSSSMPGMAFDNLAKGNQQVFEDITPYLRFYQQHGAAKLLSIANDIGMKDEMREAFEALQASQETKDPERAEILRAISAKKMLNHEQRNVLQEMYKKPMMSGGAWINGATGSRILPLDVHVGQKGEPGYFEISPTDKSIDLSNINERWAYASTGLDQFTNRYNNPATREITRQQIQKMADPRNLHPIPVEIVPHLKISK</sequence>
<organism evidence="1 2">
    <name type="scientific">Undibacterium umbellatum</name>
    <dbReference type="NCBI Taxonomy" id="2762300"/>
    <lineage>
        <taxon>Bacteria</taxon>
        <taxon>Pseudomonadati</taxon>
        <taxon>Pseudomonadota</taxon>
        <taxon>Betaproteobacteria</taxon>
        <taxon>Burkholderiales</taxon>
        <taxon>Oxalobacteraceae</taxon>
        <taxon>Undibacterium</taxon>
    </lineage>
</organism>
<gene>
    <name evidence="1" type="ORF">H8L47_10675</name>
</gene>
<name>A0ABR6Z8C2_9BURK</name>
<dbReference type="RefSeq" id="WP_186953584.1">
    <property type="nucleotide sequence ID" value="NZ_JACOFX010000004.1"/>
</dbReference>
<dbReference type="Pfam" id="PF10720">
    <property type="entry name" value="DUF2515"/>
    <property type="match status" value="1"/>
</dbReference>
<dbReference type="EMBL" id="JACOFX010000004">
    <property type="protein sequence ID" value="MBC3908032.1"/>
    <property type="molecule type" value="Genomic_DNA"/>
</dbReference>
<reference evidence="1 2" key="1">
    <citation type="submission" date="2020-08" db="EMBL/GenBank/DDBJ databases">
        <title>Novel species isolated from subtropical streams in China.</title>
        <authorList>
            <person name="Lu H."/>
        </authorList>
    </citation>
    <scope>NUCLEOTIDE SEQUENCE [LARGE SCALE GENOMIC DNA]</scope>
    <source>
        <strain evidence="1 2">NL8W</strain>
    </source>
</reference>
<dbReference type="Proteomes" id="UP000646911">
    <property type="component" value="Unassembled WGS sequence"/>
</dbReference>
<evidence type="ECO:0000313" key="2">
    <source>
        <dbReference type="Proteomes" id="UP000646911"/>
    </source>
</evidence>
<dbReference type="InterPro" id="IPR019658">
    <property type="entry name" value="DUF2515"/>
</dbReference>